<feature type="domain" description="Helicase ATP-binding" evidence="6">
    <location>
        <begin position="516"/>
        <end position="691"/>
    </location>
</feature>
<evidence type="ECO:0000313" key="8">
    <source>
        <dbReference type="EMBL" id="ORY71417.1"/>
    </source>
</evidence>
<dbReference type="EC" id="3.6.4.13" evidence="1"/>
<evidence type="ECO:0000256" key="1">
    <source>
        <dbReference type="ARBA" id="ARBA00012552"/>
    </source>
</evidence>
<dbReference type="SMART" id="SM00487">
    <property type="entry name" value="DEXDc"/>
    <property type="match status" value="1"/>
</dbReference>
<dbReference type="Proteomes" id="UP000193689">
    <property type="component" value="Unassembled WGS sequence"/>
</dbReference>
<feature type="compositionally biased region" description="Basic and acidic residues" evidence="5">
    <location>
        <begin position="1348"/>
        <end position="1363"/>
    </location>
</feature>
<keyword evidence="2" id="KW-0547">Nucleotide-binding</keyword>
<reference evidence="8 9" key="1">
    <citation type="submission" date="2016-07" db="EMBL/GenBank/DDBJ databases">
        <title>Pervasive Adenine N6-methylation of Active Genes in Fungi.</title>
        <authorList>
            <consortium name="DOE Joint Genome Institute"/>
            <person name="Mondo S.J."/>
            <person name="Dannebaum R.O."/>
            <person name="Kuo R.C."/>
            <person name="Labutti K."/>
            <person name="Haridas S."/>
            <person name="Kuo A."/>
            <person name="Salamov A."/>
            <person name="Ahrendt S.R."/>
            <person name="Lipzen A."/>
            <person name="Sullivan W."/>
            <person name="Andreopoulos W.B."/>
            <person name="Clum A."/>
            <person name="Lindquist E."/>
            <person name="Daum C."/>
            <person name="Ramamoorthy G.K."/>
            <person name="Gryganskyi A."/>
            <person name="Culley D."/>
            <person name="Magnuson J.K."/>
            <person name="James T.Y."/>
            <person name="O'Malley M.A."/>
            <person name="Stajich J.E."/>
            <person name="Spatafora J.W."/>
            <person name="Visel A."/>
            <person name="Grigoriev I.V."/>
        </authorList>
    </citation>
    <scope>NUCLEOTIDE SEQUENCE [LARGE SCALE GENOMIC DNA]</scope>
    <source>
        <strain evidence="8 9">CBS 129021</strain>
    </source>
</reference>
<dbReference type="SUPFAM" id="SSF52540">
    <property type="entry name" value="P-loop containing nucleoside triphosphate hydrolases"/>
    <property type="match status" value="1"/>
</dbReference>
<sequence length="1375" mass="151910">MLRLARRQLTIRCCPSVLTPTHVFPTTRFAAMTLRHQSEAAALRERPESSAQNDFVLWTTTSVRNSKNREQSRRADAARATATTSSAQKGKRRTGSDIRKKHIKLSDRAKVTKKPQGPGPADQPTMPSSEEFSEELPEGPAHLLASPYSVVHSRFRSIRGASFKIKTIQSSRSRCFQTTAVATLPGITTMRTMAEDATKKGAERAAALRIVALLHKEGLVEELWPQHEKLSAAVLTAEKDAIKDVYNYCARHLVVPQMVAGKRTRMQTKSYTCNIRLEEQGIEVSASATSVDRAEIGAALKFKAAAEGYIANTQAAGDHNGLTVDTASKFHEWLQMHRKSYDFDLRVDKTGGIFEAQVLPKSDRSGAPENSRIQARGKQLASDLALLCSAINICKAEPALLVLFTAAMKEGNGRIVRKLGPVTLEVPELAMNLMQRTVRATKDLRIAGAGARLTAIDESEQQHKYSTRQHLSQEQKRVLSQGLAGMYDRYLASDEMASMRKIKSELPMNKYKPQVYQLVEDNVFSIIIGATGSGKTTQVPQIILEQYYKSGKGAECNIMCTQPRRIAATSVASRVADEMGPELKAHVGHHVRFDARLPRQGGSVTYATTGILLQQLQSDPGRIFDHVSHLIIDEVHERDRIIDFTLTILKKAVAERLMQGLKVPRITLMSATLDTELFANYFKNIGPDGEEFEAPVLSVPGRTFPVTERHLDAVLDDLRKNYTQAELRVLDADKFSAQYLDIEHRFARGALTGRDDEVGVIDWKAKQNLVDNELGGNSADDAITPYGLIATTIAHVLRTTSDGAILVFFPGLDEMQRVEKLLQNQVLGVDMMDTSKYRTYLLHSSIPDAQKTVFNPVPPGVRKIILSTNIGETSITIPDVKHVIDTGKVRETRYDHVKRISALQSTWISKSNAKQRAGRAGRVQDGHYLALYTKARHQSMRAIGLPELLRSDLQTTCLNIKSSIPGVDVTEFLAAAIEPPSAASVKEALKNLADLGALTRDHGLTALGKLLASLPVHPALGKMILLGVLFKCLDPIMVVGAAAEERGLFITAPDVRSQSAQNKVSYAAGSESDHLALYNAFCDVRDNYSPQDERRARDVAYKELIHFGAWKSVYGAAQQMEQIFLEAGLISRPEEWEKRDRSRMFGGKELNKHSHKSHIVKAILLAGLQPNVAIATGREARIWRTFGEPVSLLPQTSVLTRAPPRSTQDGARSNPILVTFTNLVKSTEGSTFLRDASTVNPLAVALFASKLTQVDGSGPVITANEWLPFFVRCERSGWHSANNLLQFRTSLNKMLMHAFGDLAHLGKSTRDGGRKGIHDSKLRSDVFDAAVAVLDVSERSKVFAPGPSRDRVETNRREVSPDRLKRRARDAKYRA</sequence>
<keyword evidence="3 8" id="KW-0378">Hydrolase</keyword>
<dbReference type="PROSITE" id="PS00690">
    <property type="entry name" value="DEAH_ATP_HELICASE"/>
    <property type="match status" value="1"/>
</dbReference>
<dbReference type="InParanoid" id="A0A1Y2EIY8"/>
<dbReference type="Pfam" id="PF21010">
    <property type="entry name" value="HA2_C"/>
    <property type="match status" value="1"/>
</dbReference>
<dbReference type="EMBL" id="MCFJ01000001">
    <property type="protein sequence ID" value="ORY71417.1"/>
    <property type="molecule type" value="Genomic_DNA"/>
</dbReference>
<dbReference type="GO" id="GO:0003723">
    <property type="term" value="F:RNA binding"/>
    <property type="evidence" value="ECO:0007669"/>
    <property type="project" value="TreeGrafter"/>
</dbReference>
<comment type="caution">
    <text evidence="8">The sequence shown here is derived from an EMBL/GenBank/DDBJ whole genome shotgun (WGS) entry which is preliminary data.</text>
</comment>
<dbReference type="PROSITE" id="PS51192">
    <property type="entry name" value="HELICASE_ATP_BIND_1"/>
    <property type="match status" value="1"/>
</dbReference>
<dbReference type="CDD" id="cd18791">
    <property type="entry name" value="SF2_C_RHA"/>
    <property type="match status" value="1"/>
</dbReference>
<dbReference type="Gene3D" id="3.40.50.300">
    <property type="entry name" value="P-loop containing nucleotide triphosphate hydrolases"/>
    <property type="match status" value="2"/>
</dbReference>
<dbReference type="Pfam" id="PF04408">
    <property type="entry name" value="WHD_HA2"/>
    <property type="match status" value="1"/>
</dbReference>
<dbReference type="STRING" id="1141098.A0A1Y2EIY8"/>
<name>A0A1Y2EIY8_9PEZI</name>
<dbReference type="InterPro" id="IPR001650">
    <property type="entry name" value="Helicase_C-like"/>
</dbReference>
<dbReference type="Pfam" id="PF00271">
    <property type="entry name" value="Helicase_C"/>
    <property type="match status" value="1"/>
</dbReference>
<feature type="region of interest" description="Disordered" evidence="5">
    <location>
        <begin position="1344"/>
        <end position="1375"/>
    </location>
</feature>
<dbReference type="GO" id="GO:0005524">
    <property type="term" value="F:ATP binding"/>
    <property type="evidence" value="ECO:0007669"/>
    <property type="project" value="UniProtKB-KW"/>
</dbReference>
<evidence type="ECO:0000313" key="9">
    <source>
        <dbReference type="Proteomes" id="UP000193689"/>
    </source>
</evidence>
<evidence type="ECO:0000256" key="2">
    <source>
        <dbReference type="ARBA" id="ARBA00022741"/>
    </source>
</evidence>
<feature type="domain" description="Helicase C-terminal" evidence="7">
    <location>
        <begin position="792"/>
        <end position="964"/>
    </location>
</feature>
<dbReference type="InterPro" id="IPR027417">
    <property type="entry name" value="P-loop_NTPase"/>
</dbReference>
<feature type="compositionally biased region" description="Basic and acidic residues" evidence="5">
    <location>
        <begin position="94"/>
        <end position="110"/>
    </location>
</feature>
<proteinExistence type="predicted"/>
<dbReference type="SMART" id="SM00847">
    <property type="entry name" value="HA2"/>
    <property type="match status" value="1"/>
</dbReference>
<keyword evidence="4" id="KW-0067">ATP-binding</keyword>
<dbReference type="SMART" id="SM00490">
    <property type="entry name" value="HELICc"/>
    <property type="match status" value="1"/>
</dbReference>
<dbReference type="PANTHER" id="PTHR18934:SF145">
    <property type="entry name" value="ATP-DEPENDENT RNA HELICASE DHX57-RELATED"/>
    <property type="match status" value="1"/>
</dbReference>
<evidence type="ECO:0000256" key="4">
    <source>
        <dbReference type="ARBA" id="ARBA00022840"/>
    </source>
</evidence>
<dbReference type="Pfam" id="PF00270">
    <property type="entry name" value="DEAD"/>
    <property type="match status" value="1"/>
</dbReference>
<evidence type="ECO:0000259" key="7">
    <source>
        <dbReference type="PROSITE" id="PS51194"/>
    </source>
</evidence>
<dbReference type="PANTHER" id="PTHR18934">
    <property type="entry name" value="ATP-DEPENDENT RNA HELICASE"/>
    <property type="match status" value="1"/>
</dbReference>
<dbReference type="Gene3D" id="1.20.120.1080">
    <property type="match status" value="1"/>
</dbReference>
<dbReference type="RefSeq" id="XP_040721009.1">
    <property type="nucleotide sequence ID" value="XM_040859124.1"/>
</dbReference>
<dbReference type="InterPro" id="IPR007502">
    <property type="entry name" value="Helicase-assoc_dom"/>
</dbReference>
<dbReference type="InterPro" id="IPR014001">
    <property type="entry name" value="Helicase_ATP-bd"/>
</dbReference>
<organism evidence="8 9">
    <name type="scientific">Pseudomassariella vexata</name>
    <dbReference type="NCBI Taxonomy" id="1141098"/>
    <lineage>
        <taxon>Eukaryota</taxon>
        <taxon>Fungi</taxon>
        <taxon>Dikarya</taxon>
        <taxon>Ascomycota</taxon>
        <taxon>Pezizomycotina</taxon>
        <taxon>Sordariomycetes</taxon>
        <taxon>Xylariomycetidae</taxon>
        <taxon>Amphisphaeriales</taxon>
        <taxon>Pseudomassariaceae</taxon>
        <taxon>Pseudomassariella</taxon>
    </lineage>
</organism>
<dbReference type="GeneID" id="63775336"/>
<protein>
    <recommendedName>
        <fullName evidence="1">RNA helicase</fullName>
        <ecNumber evidence="1">3.6.4.13</ecNumber>
    </recommendedName>
</protein>
<feature type="compositionally biased region" description="Basic and acidic residues" evidence="5">
    <location>
        <begin position="67"/>
        <end position="77"/>
    </location>
</feature>
<dbReference type="GO" id="GO:0003724">
    <property type="term" value="F:RNA helicase activity"/>
    <property type="evidence" value="ECO:0007669"/>
    <property type="project" value="UniProtKB-EC"/>
</dbReference>
<dbReference type="GO" id="GO:1990904">
    <property type="term" value="C:ribonucleoprotein complex"/>
    <property type="evidence" value="ECO:0007669"/>
    <property type="project" value="UniProtKB-ARBA"/>
</dbReference>
<dbReference type="InterPro" id="IPR048333">
    <property type="entry name" value="HA2_WH"/>
</dbReference>
<feature type="compositionally biased region" description="Low complexity" evidence="5">
    <location>
        <begin position="78"/>
        <end position="87"/>
    </location>
</feature>
<dbReference type="OrthoDB" id="5600252at2759"/>
<evidence type="ECO:0000256" key="5">
    <source>
        <dbReference type="SAM" id="MobiDB-lite"/>
    </source>
</evidence>
<dbReference type="CDD" id="cd17917">
    <property type="entry name" value="DEXHc_RHA-like"/>
    <property type="match status" value="1"/>
</dbReference>
<dbReference type="InterPro" id="IPR011545">
    <property type="entry name" value="DEAD/DEAH_box_helicase_dom"/>
</dbReference>
<evidence type="ECO:0000256" key="3">
    <source>
        <dbReference type="ARBA" id="ARBA00022801"/>
    </source>
</evidence>
<dbReference type="PROSITE" id="PS51194">
    <property type="entry name" value="HELICASE_CTER"/>
    <property type="match status" value="1"/>
</dbReference>
<accession>A0A1Y2EIY8</accession>
<dbReference type="GO" id="GO:0016787">
    <property type="term" value="F:hydrolase activity"/>
    <property type="evidence" value="ECO:0007669"/>
    <property type="project" value="UniProtKB-KW"/>
</dbReference>
<keyword evidence="9" id="KW-1185">Reference proteome</keyword>
<feature type="region of interest" description="Disordered" evidence="5">
    <location>
        <begin position="62"/>
        <end position="138"/>
    </location>
</feature>
<gene>
    <name evidence="8" type="ORF">BCR38DRAFT_416742</name>
</gene>
<dbReference type="InterPro" id="IPR002464">
    <property type="entry name" value="DNA/RNA_helicase_DEAH_CS"/>
</dbReference>
<evidence type="ECO:0000259" key="6">
    <source>
        <dbReference type="PROSITE" id="PS51192"/>
    </source>
</evidence>